<feature type="region of interest" description="Disordered" evidence="7">
    <location>
        <begin position="1386"/>
        <end position="1435"/>
    </location>
</feature>
<comment type="subcellular location">
    <subcellularLocation>
        <location evidence="1">Membrane</location>
        <topology evidence="1">Single-pass membrane protein</topology>
    </subcellularLocation>
</comment>
<name>A0A3N4J254_9PEZI</name>
<proteinExistence type="predicted"/>
<dbReference type="PROSITE" id="PS51212">
    <property type="entry name" value="WSC"/>
    <property type="match status" value="7"/>
</dbReference>
<feature type="region of interest" description="Disordered" evidence="7">
    <location>
        <begin position="974"/>
        <end position="999"/>
    </location>
</feature>
<keyword evidence="3" id="KW-0732">Signal</keyword>
<keyword evidence="2" id="KW-0812">Transmembrane</keyword>
<dbReference type="InterPro" id="IPR011047">
    <property type="entry name" value="Quinoprotein_ADH-like_sf"/>
</dbReference>
<dbReference type="PANTHER" id="PTHR24269:SF16">
    <property type="entry name" value="PROTEIN SLG1"/>
    <property type="match status" value="1"/>
</dbReference>
<evidence type="ECO:0000256" key="5">
    <source>
        <dbReference type="ARBA" id="ARBA00023136"/>
    </source>
</evidence>
<keyword evidence="10" id="KW-1185">Reference proteome</keyword>
<feature type="domain" description="WSC" evidence="8">
    <location>
        <begin position="1151"/>
        <end position="1241"/>
    </location>
</feature>
<evidence type="ECO:0000259" key="8">
    <source>
        <dbReference type="PROSITE" id="PS51212"/>
    </source>
</evidence>
<dbReference type="InterPro" id="IPR002889">
    <property type="entry name" value="WSC_carb-bd"/>
</dbReference>
<feature type="domain" description="WSC" evidence="8">
    <location>
        <begin position="1633"/>
        <end position="1724"/>
    </location>
</feature>
<dbReference type="InterPro" id="IPR013783">
    <property type="entry name" value="Ig-like_fold"/>
</dbReference>
<evidence type="ECO:0000256" key="1">
    <source>
        <dbReference type="ARBA" id="ARBA00004167"/>
    </source>
</evidence>
<keyword evidence="4" id="KW-1133">Transmembrane helix</keyword>
<feature type="domain" description="WSC" evidence="8">
    <location>
        <begin position="1441"/>
        <end position="1532"/>
    </location>
</feature>
<evidence type="ECO:0000256" key="2">
    <source>
        <dbReference type="ARBA" id="ARBA00022692"/>
    </source>
</evidence>
<sequence length="1847" mass="193018">MDPSIIASPQFGIIWRKQLLGNYRGWTEQIYAQALVYTPDDTQFVYVASQMNMVYKIDAKTGDILVSRNLAIPFLVSELDDCNDISFVIGSTATGVIDDKTNTWYLTTKTYRDQSEVEKGRANGRYLIHALDTRTLQTKPGYPIDLEGLIARNNPIRMFQGGIHHQRPALMQSGPYIYAGFASHCVQYNFTGWVIGWNGQTGQIVEKFATEGGPEDKKGGGVWMSGGGITQDSPGRMFFATGNGYASQLSTIPVPGRQPPTALEEAAVHMVINSDGTLDVIDFCMPWEKQALDGADKDLGSSGIALLDPTVFKTPTVGRIGCIAGKSGKLYFLNLDDLGGYQMGINKKDAILQTTELLNSVFATAGSYPLEGGYVYVNVVQHPTVVFKFSVGPNGEPVFTQVAQSNENTAFVLGVGHGTSTSLNGQPGTGLYWVTDIQGINLRIYKAVPENGVLVLLKGLNIPAQMKFSRPSFGNGRAYLTTSDGNLVAVGSPVNPPMNCASPIEFGNATIGGVVVTKTLSCTANIAVTVTGIGPRMAQYFSVSELPTLPMTLAAGQVVSFKTTFKPTAPGPLSDDIYVNTTNSVANYADNTPIVVRGVATSLVPVLFISPNTVSFAGIITGENPDGYNRAVMIQNLGSTELLISEIDISLTSESGPFLPPGTTIAGPFTFTGLPNRVPPESSVAANINFNPKTDGNFGAYVQFKTNGGTKFLTVVATAGSYPKALIEFENIDGSGWTAYQPGVAFSFGSVFQQTTRTLRMRLTNFGNPNASVLHVTVSKPPIGAGKVVGAKNGIDLGEGTELAAGQSATAQLFCSVPKSQVNMDTYVANSTWTMNTNDPTMGKQDIVFACNAVTEQLGPLRSNSQGRYRYIGCFKENNPGRQLSNQLYGADDNENGKCMSGCAGAAQNFIFAGTQYHRECWCGNIIPTLKVGERECNFDCSGNGTQICGGNGYFGDGSYISLFADSDRFSPGGPISSSTTTTSSTGSPTPTPTGGPIDNPGNANFGFAGCYTEATAGRALSVLTASDTMTVDTCLGICSAYEYAGLEYGRECWCGNTLAAGSVLTDLTQCRMLCQGNGLEYCGAGNRLSLYTKKKATATTTSTTSSSTTDSTSTSTTSSSTTNSTSTSTSSSSSGTPTPTGPIDNPGNTNYGFLGCYTEPPTGRALTFLTGSDTMDVNTCLGICSTYQYAGLEYGRECWCGDTLAAGAVLTDISQCRMTCKGNPLEYCGAGSRLSLYKKKSALTTTSSDTTSTTSSSSSTATTVTTSSGTSTSTLPSISPTPTGPIDNPGNANFSFTGCYTEPPTGRALSLLTGADDMTVDKCLGICSAYTWAGVEYGRECWCGNTLATGAVPAPITECRMKCAGNALEYCGASSRLSLYKKKDLNSSPSPLSVTTTTSSTSSTDTTTSTTGSATTTTTSISTTSSPTPTGPTIHPGNANFTYLACYTEATTGRALDGKIVAADDMTVPKCLDACAGFRYAGLEYSRECYCGNTFNAGAIVAPSTQCSLTCMGYVFNYCGGSSRLTVYESANGVVSSSPGVAVAKTAIQTPSDISATSSSANATTTSSTSSVSSTSAVNTTEISTTASATSTSSTSTTGATTSSNSTVSATETSSSSTSTSTSTTASATPTAWSYLGCANETNPRALNGGHLISGSMTISKCQTFCINRNLTLSGLEGGNECYCGTALQSKSTLGFTGCNTACSGNSSETCGGSGRLSVYNYTLSEPPVVAYVAAVETYITQGCYPNTALSGFSFSNSTSMTVELCVGACRDGNNTYAGVEVGEQCHCGNTISSSTSRLPDSDCNVPCKGNVREYCGGVSKLNLYMNQPSNITTGGLPSLVDDVTE</sequence>
<dbReference type="Proteomes" id="UP000276215">
    <property type="component" value="Unassembled WGS sequence"/>
</dbReference>
<feature type="domain" description="WSC" evidence="8">
    <location>
        <begin position="868"/>
        <end position="961"/>
    </location>
</feature>
<keyword evidence="6" id="KW-0325">Glycoprotein</keyword>
<evidence type="ECO:0000256" key="4">
    <source>
        <dbReference type="ARBA" id="ARBA00022989"/>
    </source>
</evidence>
<feature type="region of interest" description="Disordered" evidence="7">
    <location>
        <begin position="1556"/>
        <end position="1628"/>
    </location>
</feature>
<dbReference type="PANTHER" id="PTHR24269">
    <property type="entry name" value="KREMEN PROTEIN"/>
    <property type="match status" value="1"/>
</dbReference>
<feature type="region of interest" description="Disordered" evidence="7">
    <location>
        <begin position="1247"/>
        <end position="1288"/>
    </location>
</feature>
<evidence type="ECO:0000313" key="10">
    <source>
        <dbReference type="Proteomes" id="UP000276215"/>
    </source>
</evidence>
<feature type="compositionally biased region" description="Low complexity" evidence="7">
    <location>
        <begin position="1388"/>
        <end position="1434"/>
    </location>
</feature>
<accession>A0A3N4J254</accession>
<evidence type="ECO:0000256" key="7">
    <source>
        <dbReference type="SAM" id="MobiDB-lite"/>
    </source>
</evidence>
<evidence type="ECO:0000256" key="6">
    <source>
        <dbReference type="ARBA" id="ARBA00023180"/>
    </source>
</evidence>
<feature type="region of interest" description="Disordered" evidence="7">
    <location>
        <begin position="1102"/>
        <end position="1145"/>
    </location>
</feature>
<evidence type="ECO:0000313" key="9">
    <source>
        <dbReference type="EMBL" id="RPA92235.1"/>
    </source>
</evidence>
<reference evidence="9 10" key="1">
    <citation type="journal article" date="2018" name="Nat. Ecol. Evol.">
        <title>Pezizomycetes genomes reveal the molecular basis of ectomycorrhizal truffle lifestyle.</title>
        <authorList>
            <person name="Murat C."/>
            <person name="Payen T."/>
            <person name="Noel B."/>
            <person name="Kuo A."/>
            <person name="Morin E."/>
            <person name="Chen J."/>
            <person name="Kohler A."/>
            <person name="Krizsan K."/>
            <person name="Balestrini R."/>
            <person name="Da Silva C."/>
            <person name="Montanini B."/>
            <person name="Hainaut M."/>
            <person name="Levati E."/>
            <person name="Barry K.W."/>
            <person name="Belfiori B."/>
            <person name="Cichocki N."/>
            <person name="Clum A."/>
            <person name="Dockter R.B."/>
            <person name="Fauchery L."/>
            <person name="Guy J."/>
            <person name="Iotti M."/>
            <person name="Le Tacon F."/>
            <person name="Lindquist E.A."/>
            <person name="Lipzen A."/>
            <person name="Malagnac F."/>
            <person name="Mello A."/>
            <person name="Molinier V."/>
            <person name="Miyauchi S."/>
            <person name="Poulain J."/>
            <person name="Riccioni C."/>
            <person name="Rubini A."/>
            <person name="Sitrit Y."/>
            <person name="Splivallo R."/>
            <person name="Traeger S."/>
            <person name="Wang M."/>
            <person name="Zifcakova L."/>
            <person name="Wipf D."/>
            <person name="Zambonelli A."/>
            <person name="Paolocci F."/>
            <person name="Nowrousian M."/>
            <person name="Ottonello S."/>
            <person name="Baldrian P."/>
            <person name="Spatafora J.W."/>
            <person name="Henrissat B."/>
            <person name="Nagy L.G."/>
            <person name="Aury J.M."/>
            <person name="Wincker P."/>
            <person name="Grigoriev I.V."/>
            <person name="Bonfante P."/>
            <person name="Martin F.M."/>
        </authorList>
    </citation>
    <scope>NUCLEOTIDE SEQUENCE [LARGE SCALE GENOMIC DNA]</scope>
    <source>
        <strain evidence="9 10">120613-1</strain>
    </source>
</reference>
<feature type="domain" description="WSC" evidence="8">
    <location>
        <begin position="1739"/>
        <end position="1829"/>
    </location>
</feature>
<dbReference type="SMART" id="SM00321">
    <property type="entry name" value="WSC"/>
    <property type="match status" value="7"/>
</dbReference>
<dbReference type="Gene3D" id="2.60.40.10">
    <property type="entry name" value="Immunoglobulins"/>
    <property type="match status" value="1"/>
</dbReference>
<organism evidence="9 10">
    <name type="scientific">Choiromyces venosus 120613-1</name>
    <dbReference type="NCBI Taxonomy" id="1336337"/>
    <lineage>
        <taxon>Eukaryota</taxon>
        <taxon>Fungi</taxon>
        <taxon>Dikarya</taxon>
        <taxon>Ascomycota</taxon>
        <taxon>Pezizomycotina</taxon>
        <taxon>Pezizomycetes</taxon>
        <taxon>Pezizales</taxon>
        <taxon>Tuberaceae</taxon>
        <taxon>Choiromyces</taxon>
    </lineage>
</organism>
<feature type="domain" description="WSC" evidence="8">
    <location>
        <begin position="1294"/>
        <end position="1384"/>
    </location>
</feature>
<dbReference type="GO" id="GO:0005886">
    <property type="term" value="C:plasma membrane"/>
    <property type="evidence" value="ECO:0007669"/>
    <property type="project" value="TreeGrafter"/>
</dbReference>
<dbReference type="EMBL" id="ML120478">
    <property type="protein sequence ID" value="RPA92235.1"/>
    <property type="molecule type" value="Genomic_DNA"/>
</dbReference>
<feature type="compositionally biased region" description="Low complexity" evidence="7">
    <location>
        <begin position="974"/>
        <end position="998"/>
    </location>
</feature>
<evidence type="ECO:0000256" key="3">
    <source>
        <dbReference type="ARBA" id="ARBA00022729"/>
    </source>
</evidence>
<dbReference type="Pfam" id="PF01822">
    <property type="entry name" value="WSC"/>
    <property type="match status" value="7"/>
</dbReference>
<dbReference type="OrthoDB" id="5985073at2759"/>
<dbReference type="STRING" id="1336337.A0A3N4J254"/>
<protein>
    <submittedName>
        <fullName evidence="9">WSC-domain-containing protein</fullName>
    </submittedName>
</protein>
<keyword evidence="5" id="KW-0472">Membrane</keyword>
<gene>
    <name evidence="9" type="ORF">L873DRAFT_1750782</name>
</gene>
<dbReference type="InterPro" id="IPR051836">
    <property type="entry name" value="Kremen_rcpt"/>
</dbReference>
<feature type="domain" description="WSC" evidence="8">
    <location>
        <begin position="1005"/>
        <end position="1095"/>
    </location>
</feature>
<dbReference type="SUPFAM" id="SSF50998">
    <property type="entry name" value="Quinoprotein alcohol dehydrogenase-like"/>
    <property type="match status" value="1"/>
</dbReference>
<feature type="compositionally biased region" description="Low complexity" evidence="7">
    <location>
        <begin position="1102"/>
        <end position="1139"/>
    </location>
</feature>